<reference evidence="7 8" key="1">
    <citation type="journal article" date="2018" name="MBio">
        <title>Comparative Genomics Reveals the Core Gene Toolbox for the Fungus-Insect Symbiosis.</title>
        <authorList>
            <person name="Wang Y."/>
            <person name="Stata M."/>
            <person name="Wang W."/>
            <person name="Stajich J.E."/>
            <person name="White M.M."/>
            <person name="Moncalvo J.M."/>
        </authorList>
    </citation>
    <scope>NUCLEOTIDE SEQUENCE [LARGE SCALE GENOMIC DNA]</scope>
    <source>
        <strain evidence="7 8">SC-DP-2</strain>
    </source>
</reference>
<dbReference type="EMBL" id="MBFS01000379">
    <property type="protein sequence ID" value="PVV02624.1"/>
    <property type="molecule type" value="Genomic_DNA"/>
</dbReference>
<keyword evidence="4" id="KW-0539">Nucleus</keyword>
<evidence type="ECO:0000256" key="2">
    <source>
        <dbReference type="ARBA" id="ARBA00022664"/>
    </source>
</evidence>
<evidence type="ECO:0000259" key="6">
    <source>
        <dbReference type="PROSITE" id="PS50174"/>
    </source>
</evidence>
<evidence type="ECO:0000256" key="3">
    <source>
        <dbReference type="ARBA" id="ARBA00023187"/>
    </source>
</evidence>
<feature type="region of interest" description="Disordered" evidence="5">
    <location>
        <begin position="267"/>
        <end position="288"/>
    </location>
</feature>
<dbReference type="GO" id="GO:0005654">
    <property type="term" value="C:nucleoplasm"/>
    <property type="evidence" value="ECO:0007669"/>
    <property type="project" value="TreeGrafter"/>
</dbReference>
<protein>
    <recommendedName>
        <fullName evidence="6">G-patch domain-containing protein</fullName>
    </recommendedName>
</protein>
<keyword evidence="8" id="KW-1185">Reference proteome</keyword>
<feature type="region of interest" description="Disordered" evidence="5">
    <location>
        <begin position="1"/>
        <end position="67"/>
    </location>
</feature>
<keyword evidence="2" id="KW-0507">mRNA processing</keyword>
<dbReference type="OrthoDB" id="4822at2759"/>
<dbReference type="InterPro" id="IPR040169">
    <property type="entry name" value="SUGP1/2"/>
</dbReference>
<evidence type="ECO:0000256" key="1">
    <source>
        <dbReference type="ARBA" id="ARBA00004123"/>
    </source>
</evidence>
<evidence type="ECO:0000256" key="4">
    <source>
        <dbReference type="ARBA" id="ARBA00023242"/>
    </source>
</evidence>
<dbReference type="Pfam" id="PF01585">
    <property type="entry name" value="G-patch"/>
    <property type="match status" value="1"/>
</dbReference>
<feature type="compositionally biased region" description="Polar residues" evidence="5">
    <location>
        <begin position="267"/>
        <end position="284"/>
    </location>
</feature>
<dbReference type="PANTHER" id="PTHR23340">
    <property type="entry name" value="ARGININE/SERINE RICH SPLICING FACTOR SF4/14"/>
    <property type="match status" value="1"/>
</dbReference>
<dbReference type="PANTHER" id="PTHR23340:SF0">
    <property type="entry name" value="SURP AND G-PATCH DOMAIN-CONTAINING PROTEIN 1 ISOFORM X1"/>
    <property type="match status" value="1"/>
</dbReference>
<comment type="caution">
    <text evidence="7">The sequence shown here is derived from an EMBL/GenBank/DDBJ whole genome shotgun (WGS) entry which is preliminary data.</text>
</comment>
<feature type="compositionally biased region" description="Basic and acidic residues" evidence="5">
    <location>
        <begin position="30"/>
        <end position="49"/>
    </location>
</feature>
<proteinExistence type="predicted"/>
<dbReference type="AlphaFoldDB" id="A0A2T9ZDE4"/>
<dbReference type="STRING" id="133381.A0A2T9ZDE4"/>
<comment type="subcellular location">
    <subcellularLocation>
        <location evidence="1">Nucleus</location>
    </subcellularLocation>
</comment>
<dbReference type="Proteomes" id="UP000245609">
    <property type="component" value="Unassembled WGS sequence"/>
</dbReference>
<organism evidence="7 8">
    <name type="scientific">Smittium megazygosporum</name>
    <dbReference type="NCBI Taxonomy" id="133381"/>
    <lineage>
        <taxon>Eukaryota</taxon>
        <taxon>Fungi</taxon>
        <taxon>Fungi incertae sedis</taxon>
        <taxon>Zoopagomycota</taxon>
        <taxon>Kickxellomycotina</taxon>
        <taxon>Harpellomycetes</taxon>
        <taxon>Harpellales</taxon>
        <taxon>Legeriomycetaceae</taxon>
        <taxon>Smittium</taxon>
    </lineage>
</organism>
<dbReference type="PROSITE" id="PS50174">
    <property type="entry name" value="G_PATCH"/>
    <property type="match status" value="1"/>
</dbReference>
<feature type="compositionally biased region" description="Polar residues" evidence="5">
    <location>
        <begin position="17"/>
        <end position="28"/>
    </location>
</feature>
<dbReference type="InterPro" id="IPR000467">
    <property type="entry name" value="G_patch_dom"/>
</dbReference>
<feature type="domain" description="G-patch" evidence="6">
    <location>
        <begin position="236"/>
        <end position="283"/>
    </location>
</feature>
<evidence type="ECO:0000256" key="5">
    <source>
        <dbReference type="SAM" id="MobiDB-lite"/>
    </source>
</evidence>
<name>A0A2T9ZDE4_9FUNG</name>
<sequence>MGRSHRYSSERDFRRSGASSRSGQTKPTSSKREVCLYENTKSDYDRDYKNGSQSQTNSQENSSKINNKEQIITSQVLESKKRIEEFYKNSNSITNISKSLNNSIANTKVGISFHRENKRLGSMETPNSDKQTFDHYQPGMVKLGNKWIYPEDEDISEHGTWEHKKRMKEMEITKEKAKQLTEASKGKHHIADFLPSDKLNEFDRKIQQIRGNVQGEGSQNHKTLISGSDDRNTIQSTNKGFMLLKKYGWGEGEGLGVQSQGVTKPISVQQPEPSNAGLGTQQPHAINKEDDEFELYRKKMMMAYKYRPNPLNNPRRQYY</sequence>
<dbReference type="GO" id="GO:0008380">
    <property type="term" value="P:RNA splicing"/>
    <property type="evidence" value="ECO:0007669"/>
    <property type="project" value="UniProtKB-KW"/>
</dbReference>
<evidence type="ECO:0000313" key="7">
    <source>
        <dbReference type="EMBL" id="PVV02624.1"/>
    </source>
</evidence>
<accession>A0A2T9ZDE4</accession>
<dbReference type="SMART" id="SM00443">
    <property type="entry name" value="G_patch"/>
    <property type="match status" value="1"/>
</dbReference>
<evidence type="ECO:0000313" key="8">
    <source>
        <dbReference type="Proteomes" id="UP000245609"/>
    </source>
</evidence>
<dbReference type="GO" id="GO:0006397">
    <property type="term" value="P:mRNA processing"/>
    <property type="evidence" value="ECO:0007669"/>
    <property type="project" value="UniProtKB-KW"/>
</dbReference>
<gene>
    <name evidence="7" type="ORF">BB560_002918</name>
</gene>
<dbReference type="GO" id="GO:0003723">
    <property type="term" value="F:RNA binding"/>
    <property type="evidence" value="ECO:0007669"/>
    <property type="project" value="TreeGrafter"/>
</dbReference>
<feature type="compositionally biased region" description="Low complexity" evidence="5">
    <location>
        <begin position="50"/>
        <end position="63"/>
    </location>
</feature>
<keyword evidence="3" id="KW-0508">mRNA splicing</keyword>